<dbReference type="InParanoid" id="A0A0C3NBT4"/>
<dbReference type="AlphaFoldDB" id="A0A0C3NBT4"/>
<accession>A0A0C3NBT4</accession>
<keyword evidence="2" id="KW-1185">Reference proteome</keyword>
<sequence length="97" mass="10812">MPHVTRRICAALPIFYSEGIVIGHPVSCPGTRQANFPDTGPAASWHLHALPHAEDIPYLGQVTTRFLSDFHCQLWYPCSIIARFNGAPALRAFRLRS</sequence>
<evidence type="ECO:0000313" key="2">
    <source>
        <dbReference type="Proteomes" id="UP000054217"/>
    </source>
</evidence>
<feature type="non-terminal residue" evidence="1">
    <location>
        <position position="1"/>
    </location>
</feature>
<dbReference type="EMBL" id="KN832247">
    <property type="protein sequence ID" value="KIN93033.1"/>
    <property type="molecule type" value="Genomic_DNA"/>
</dbReference>
<proteinExistence type="predicted"/>
<protein>
    <submittedName>
        <fullName evidence="1">Uncharacterized protein</fullName>
    </submittedName>
</protein>
<name>A0A0C3NBT4_PISTI</name>
<reference evidence="2" key="2">
    <citation type="submission" date="2015-01" db="EMBL/GenBank/DDBJ databases">
        <title>Evolutionary Origins and Diversification of the Mycorrhizal Mutualists.</title>
        <authorList>
            <consortium name="DOE Joint Genome Institute"/>
            <consortium name="Mycorrhizal Genomics Consortium"/>
            <person name="Kohler A."/>
            <person name="Kuo A."/>
            <person name="Nagy L.G."/>
            <person name="Floudas D."/>
            <person name="Copeland A."/>
            <person name="Barry K.W."/>
            <person name="Cichocki N."/>
            <person name="Veneault-Fourrey C."/>
            <person name="LaButti K."/>
            <person name="Lindquist E.A."/>
            <person name="Lipzen A."/>
            <person name="Lundell T."/>
            <person name="Morin E."/>
            <person name="Murat C."/>
            <person name="Riley R."/>
            <person name="Ohm R."/>
            <person name="Sun H."/>
            <person name="Tunlid A."/>
            <person name="Henrissat B."/>
            <person name="Grigoriev I.V."/>
            <person name="Hibbett D.S."/>
            <person name="Martin F."/>
        </authorList>
    </citation>
    <scope>NUCLEOTIDE SEQUENCE [LARGE SCALE GENOMIC DNA]</scope>
    <source>
        <strain evidence="2">Marx 270</strain>
    </source>
</reference>
<evidence type="ECO:0000313" key="1">
    <source>
        <dbReference type="EMBL" id="KIN93033.1"/>
    </source>
</evidence>
<dbReference type="Proteomes" id="UP000054217">
    <property type="component" value="Unassembled WGS sequence"/>
</dbReference>
<dbReference type="HOGENOM" id="CLU_2347569_0_0_1"/>
<reference evidence="1 2" key="1">
    <citation type="submission" date="2014-04" db="EMBL/GenBank/DDBJ databases">
        <authorList>
            <consortium name="DOE Joint Genome Institute"/>
            <person name="Kuo A."/>
            <person name="Kohler A."/>
            <person name="Costa M.D."/>
            <person name="Nagy L.G."/>
            <person name="Floudas D."/>
            <person name="Copeland A."/>
            <person name="Barry K.W."/>
            <person name="Cichocki N."/>
            <person name="Veneault-Fourrey C."/>
            <person name="LaButti K."/>
            <person name="Lindquist E.A."/>
            <person name="Lipzen A."/>
            <person name="Lundell T."/>
            <person name="Morin E."/>
            <person name="Murat C."/>
            <person name="Sun H."/>
            <person name="Tunlid A."/>
            <person name="Henrissat B."/>
            <person name="Grigoriev I.V."/>
            <person name="Hibbett D.S."/>
            <person name="Martin F."/>
            <person name="Nordberg H.P."/>
            <person name="Cantor M.N."/>
            <person name="Hua S.X."/>
        </authorList>
    </citation>
    <scope>NUCLEOTIDE SEQUENCE [LARGE SCALE GENOMIC DNA]</scope>
    <source>
        <strain evidence="1 2">Marx 270</strain>
    </source>
</reference>
<gene>
    <name evidence="1" type="ORF">M404DRAFT_1009235</name>
</gene>
<organism evidence="1 2">
    <name type="scientific">Pisolithus tinctorius Marx 270</name>
    <dbReference type="NCBI Taxonomy" id="870435"/>
    <lineage>
        <taxon>Eukaryota</taxon>
        <taxon>Fungi</taxon>
        <taxon>Dikarya</taxon>
        <taxon>Basidiomycota</taxon>
        <taxon>Agaricomycotina</taxon>
        <taxon>Agaricomycetes</taxon>
        <taxon>Agaricomycetidae</taxon>
        <taxon>Boletales</taxon>
        <taxon>Sclerodermatineae</taxon>
        <taxon>Pisolithaceae</taxon>
        <taxon>Pisolithus</taxon>
    </lineage>
</organism>